<accession>A0AAD7Q2Q9</accession>
<dbReference type="CDD" id="cd04670">
    <property type="entry name" value="NUDIX_ASFGF2_Nudt6"/>
    <property type="match status" value="1"/>
</dbReference>
<evidence type="ECO:0000256" key="2">
    <source>
        <dbReference type="ARBA" id="ARBA00022723"/>
    </source>
</evidence>
<sequence length="348" mass="38842">MTTTVMKGWQCSGLFYQQFLKEPRISLTNDSSFRAFSKGWFPELLHLKSTSAKFNSSTMTSLGSVNMLKTKGIHVMSPEISSPSVTLDLLDACEDEYDGVIINPDNLPSSANAFASALRASLCNWKLKGKKGVWLKILLEQADLVPIAIQEGFKYHHAESEYIILTCWIPCEPCLLPASPSHQIGVGGFVINDDREVLVVKEKFPCSCSGVWKLPTGYINKSEDIFTGAIREVKEETGIETTFLELVAFRHAHLMAFEKSDLLFVCMLKPLSFDITIDEKEIQAAKWMALDEFLGQPFYQEDELSKKVIDVCIAAYEDRYNGLSAHNLASKIDGRLSYLYCGGSNSTI</sequence>
<dbReference type="InterPro" id="IPR020084">
    <property type="entry name" value="NUDIX_hydrolase_CS"/>
</dbReference>
<dbReference type="FunFam" id="3.90.79.10:FF:000015">
    <property type="entry name" value="Nudix hydrolase 8"/>
    <property type="match status" value="1"/>
</dbReference>
<evidence type="ECO:0000259" key="4">
    <source>
        <dbReference type="PROSITE" id="PS51462"/>
    </source>
</evidence>
<dbReference type="PRINTS" id="PR01356">
    <property type="entry name" value="GFGPROTEIN"/>
</dbReference>
<comment type="similarity">
    <text evidence="1">Belongs to the Nudix hydrolase family.</text>
</comment>
<dbReference type="GO" id="GO:0046872">
    <property type="term" value="F:metal ion binding"/>
    <property type="evidence" value="ECO:0007669"/>
    <property type="project" value="UniProtKB-KW"/>
</dbReference>
<dbReference type="GO" id="GO:0035529">
    <property type="term" value="F:NADH pyrophosphatase activity"/>
    <property type="evidence" value="ECO:0007669"/>
    <property type="project" value="TreeGrafter"/>
</dbReference>
<dbReference type="PROSITE" id="PS00893">
    <property type="entry name" value="NUDIX_BOX"/>
    <property type="match status" value="1"/>
</dbReference>
<keyword evidence="3 5" id="KW-0378">Hydrolase</keyword>
<reference evidence="5" key="1">
    <citation type="journal article" date="2023" name="Science">
        <title>Elucidation of the pathway for biosynthesis of saponin adjuvants from the soapbark tree.</title>
        <authorList>
            <person name="Reed J."/>
            <person name="Orme A."/>
            <person name="El-Demerdash A."/>
            <person name="Owen C."/>
            <person name="Martin L.B.B."/>
            <person name="Misra R.C."/>
            <person name="Kikuchi S."/>
            <person name="Rejzek M."/>
            <person name="Martin A.C."/>
            <person name="Harkess A."/>
            <person name="Leebens-Mack J."/>
            <person name="Louveau T."/>
            <person name="Stephenson M.J."/>
            <person name="Osbourn A."/>
        </authorList>
    </citation>
    <scope>NUCLEOTIDE SEQUENCE</scope>
    <source>
        <strain evidence="5">S10</strain>
    </source>
</reference>
<dbReference type="PANTHER" id="PTHR13994">
    <property type="entry name" value="NUDIX HYDROLASE RELATED"/>
    <property type="match status" value="1"/>
</dbReference>
<evidence type="ECO:0000256" key="1">
    <source>
        <dbReference type="ARBA" id="ARBA00005582"/>
    </source>
</evidence>
<dbReference type="InterPro" id="IPR003293">
    <property type="entry name" value="Nudix_hydrolase6-like"/>
</dbReference>
<dbReference type="KEGG" id="qsa:O6P43_003939"/>
<evidence type="ECO:0000313" key="5">
    <source>
        <dbReference type="EMBL" id="KAJ7973754.1"/>
    </source>
</evidence>
<dbReference type="PROSITE" id="PS51462">
    <property type="entry name" value="NUDIX"/>
    <property type="match status" value="1"/>
</dbReference>
<evidence type="ECO:0000313" key="6">
    <source>
        <dbReference type="Proteomes" id="UP001163823"/>
    </source>
</evidence>
<dbReference type="Pfam" id="PF18290">
    <property type="entry name" value="Nudix_hydro"/>
    <property type="match status" value="1"/>
</dbReference>
<evidence type="ECO:0000256" key="3">
    <source>
        <dbReference type="ARBA" id="ARBA00022801"/>
    </source>
</evidence>
<dbReference type="FunFam" id="3.40.630.30:FF:000016">
    <property type="entry name" value="nudix hydrolase 2"/>
    <property type="match status" value="1"/>
</dbReference>
<dbReference type="SUPFAM" id="SSF55811">
    <property type="entry name" value="Nudix"/>
    <property type="match status" value="1"/>
</dbReference>
<dbReference type="Gene3D" id="3.90.79.10">
    <property type="entry name" value="Nucleoside Triphosphate Pyrophosphohydrolase"/>
    <property type="match status" value="1"/>
</dbReference>
<gene>
    <name evidence="5" type="ORF">O6P43_003939</name>
</gene>
<proteinExistence type="inferred from homology"/>
<dbReference type="PANTHER" id="PTHR13994:SF53">
    <property type="entry name" value="NUDIX HYDROLASE 8-LIKE"/>
    <property type="match status" value="1"/>
</dbReference>
<dbReference type="EMBL" id="JARAOO010000003">
    <property type="protein sequence ID" value="KAJ7973754.1"/>
    <property type="molecule type" value="Genomic_DNA"/>
</dbReference>
<dbReference type="GO" id="GO:0047631">
    <property type="term" value="F:ADP-ribose diphosphatase activity"/>
    <property type="evidence" value="ECO:0007669"/>
    <property type="project" value="TreeGrafter"/>
</dbReference>
<keyword evidence="6" id="KW-1185">Reference proteome</keyword>
<feature type="domain" description="Nudix hydrolase" evidence="4">
    <location>
        <begin position="181"/>
        <end position="310"/>
    </location>
</feature>
<dbReference type="InterPro" id="IPR040618">
    <property type="entry name" value="Pre-Nudix"/>
</dbReference>
<keyword evidence="2" id="KW-0479">Metal-binding</keyword>
<dbReference type="GO" id="GO:0051287">
    <property type="term" value="F:NAD binding"/>
    <property type="evidence" value="ECO:0007669"/>
    <property type="project" value="TreeGrafter"/>
</dbReference>
<dbReference type="InterPro" id="IPR000086">
    <property type="entry name" value="NUDIX_hydrolase_dom"/>
</dbReference>
<dbReference type="Pfam" id="PF00293">
    <property type="entry name" value="NUDIX"/>
    <property type="match status" value="1"/>
</dbReference>
<protein>
    <submittedName>
        <fullName evidence="5">Nudix hydrolase</fullName>
    </submittedName>
</protein>
<organism evidence="5 6">
    <name type="scientific">Quillaja saponaria</name>
    <name type="common">Soap bark tree</name>
    <dbReference type="NCBI Taxonomy" id="32244"/>
    <lineage>
        <taxon>Eukaryota</taxon>
        <taxon>Viridiplantae</taxon>
        <taxon>Streptophyta</taxon>
        <taxon>Embryophyta</taxon>
        <taxon>Tracheophyta</taxon>
        <taxon>Spermatophyta</taxon>
        <taxon>Magnoliopsida</taxon>
        <taxon>eudicotyledons</taxon>
        <taxon>Gunneridae</taxon>
        <taxon>Pentapetalae</taxon>
        <taxon>rosids</taxon>
        <taxon>fabids</taxon>
        <taxon>Fabales</taxon>
        <taxon>Quillajaceae</taxon>
        <taxon>Quillaja</taxon>
    </lineage>
</organism>
<name>A0AAD7Q2Q9_QUISA</name>
<comment type="caution">
    <text evidence="5">The sequence shown here is derived from an EMBL/GenBank/DDBJ whole genome shotgun (WGS) entry which is preliminary data.</text>
</comment>
<dbReference type="Proteomes" id="UP001163823">
    <property type="component" value="Chromosome 3"/>
</dbReference>
<dbReference type="AlphaFoldDB" id="A0AAD7Q2Q9"/>
<dbReference type="InterPro" id="IPR015797">
    <property type="entry name" value="NUDIX_hydrolase-like_dom_sf"/>
</dbReference>
<dbReference type="Gene3D" id="3.40.630.30">
    <property type="match status" value="1"/>
</dbReference>